<evidence type="ECO:0000313" key="7">
    <source>
        <dbReference type="Proteomes" id="UP000635606"/>
    </source>
</evidence>
<reference evidence="6" key="1">
    <citation type="submission" date="2021-01" db="EMBL/GenBank/DDBJ databases">
        <title>Whole genome shotgun sequence of Virgisporangium ochraceum NBRC 16418.</title>
        <authorList>
            <person name="Komaki H."/>
            <person name="Tamura T."/>
        </authorList>
    </citation>
    <scope>NUCLEOTIDE SEQUENCE</scope>
    <source>
        <strain evidence="6">NBRC 16418</strain>
    </source>
</reference>
<evidence type="ECO:0000259" key="5">
    <source>
        <dbReference type="PROSITE" id="PS51635"/>
    </source>
</evidence>
<evidence type="ECO:0000256" key="3">
    <source>
        <dbReference type="ARBA" id="ARBA00023098"/>
    </source>
</evidence>
<dbReference type="PROSITE" id="PS51635">
    <property type="entry name" value="PNPLA"/>
    <property type="match status" value="1"/>
</dbReference>
<dbReference type="RefSeq" id="WP_203930339.1">
    <property type="nucleotide sequence ID" value="NZ_BOPH01000080.1"/>
</dbReference>
<feature type="short sequence motif" description="DGA/G" evidence="4">
    <location>
        <begin position="183"/>
        <end position="185"/>
    </location>
</feature>
<sequence length="279" mass="28812">MTRALVLGGGGITGIGWEIGLLSGLAAAGLDVDAPDVVVGTSAGSVVGAQLCGGVPLEELYERQLAPPAGELAATLGPRVLMHLAATGLGRDARAARARLGRRALRATTVPEAERRAVIAGRLARHEWPERPRLLVTAVDAETGEAVTWDRDSGVSLVDAVAASCAVPLVWPPMTVGGRRYIDGGVRSSTNADRATGCSRVVVLAPVTAAVRRSGRVSRQLASLGPDVRAVVCTPDARARSAAGRNALDPARRAAAARAGRRQAAELARAVAAVWDRNR</sequence>
<evidence type="ECO:0000256" key="2">
    <source>
        <dbReference type="ARBA" id="ARBA00022963"/>
    </source>
</evidence>
<dbReference type="PANTHER" id="PTHR14226:SF57">
    <property type="entry name" value="BLR7027 PROTEIN"/>
    <property type="match status" value="1"/>
</dbReference>
<proteinExistence type="predicted"/>
<dbReference type="AlphaFoldDB" id="A0A8J4EDC2"/>
<feature type="short sequence motif" description="GXGXXG" evidence="4">
    <location>
        <begin position="9"/>
        <end position="14"/>
    </location>
</feature>
<dbReference type="InterPro" id="IPR016035">
    <property type="entry name" value="Acyl_Trfase/lysoPLipase"/>
</dbReference>
<name>A0A8J4EDC2_9ACTN</name>
<dbReference type="SUPFAM" id="SSF52151">
    <property type="entry name" value="FabD/lysophospholipase-like"/>
    <property type="match status" value="1"/>
</dbReference>
<dbReference type="GO" id="GO:0016042">
    <property type="term" value="P:lipid catabolic process"/>
    <property type="evidence" value="ECO:0007669"/>
    <property type="project" value="UniProtKB-UniRule"/>
</dbReference>
<keyword evidence="2 4" id="KW-0442">Lipid degradation</keyword>
<dbReference type="Pfam" id="PF01734">
    <property type="entry name" value="Patatin"/>
    <property type="match status" value="1"/>
</dbReference>
<evidence type="ECO:0000256" key="4">
    <source>
        <dbReference type="PROSITE-ProRule" id="PRU01161"/>
    </source>
</evidence>
<dbReference type="Proteomes" id="UP000635606">
    <property type="component" value="Unassembled WGS sequence"/>
</dbReference>
<dbReference type="GO" id="GO:0016787">
    <property type="term" value="F:hydrolase activity"/>
    <property type="evidence" value="ECO:0007669"/>
    <property type="project" value="UniProtKB-UniRule"/>
</dbReference>
<dbReference type="InterPro" id="IPR050301">
    <property type="entry name" value="NTE"/>
</dbReference>
<keyword evidence="7" id="KW-1185">Reference proteome</keyword>
<comment type="caution">
    <text evidence="6">The sequence shown here is derived from an EMBL/GenBank/DDBJ whole genome shotgun (WGS) entry which is preliminary data.</text>
</comment>
<protein>
    <submittedName>
        <fullName evidence="6">Patatin</fullName>
    </submittedName>
</protein>
<feature type="active site" description="Proton acceptor" evidence="4">
    <location>
        <position position="183"/>
    </location>
</feature>
<accession>A0A8J4EDC2</accession>
<dbReference type="Gene3D" id="3.40.1090.10">
    <property type="entry name" value="Cytosolic phospholipase A2 catalytic domain"/>
    <property type="match status" value="2"/>
</dbReference>
<feature type="domain" description="PNPLA" evidence="5">
    <location>
        <begin position="5"/>
        <end position="196"/>
    </location>
</feature>
<evidence type="ECO:0000313" key="6">
    <source>
        <dbReference type="EMBL" id="GIJ70438.1"/>
    </source>
</evidence>
<feature type="short sequence motif" description="GXSXG" evidence="4">
    <location>
        <begin position="40"/>
        <end position="44"/>
    </location>
</feature>
<keyword evidence="1 4" id="KW-0378">Hydrolase</keyword>
<dbReference type="InterPro" id="IPR002641">
    <property type="entry name" value="PNPLA_dom"/>
</dbReference>
<dbReference type="EMBL" id="BOPH01000080">
    <property type="protein sequence ID" value="GIJ70438.1"/>
    <property type="molecule type" value="Genomic_DNA"/>
</dbReference>
<keyword evidence="3 4" id="KW-0443">Lipid metabolism</keyword>
<organism evidence="6 7">
    <name type="scientific">Virgisporangium ochraceum</name>
    <dbReference type="NCBI Taxonomy" id="65505"/>
    <lineage>
        <taxon>Bacteria</taxon>
        <taxon>Bacillati</taxon>
        <taxon>Actinomycetota</taxon>
        <taxon>Actinomycetes</taxon>
        <taxon>Micromonosporales</taxon>
        <taxon>Micromonosporaceae</taxon>
        <taxon>Virgisporangium</taxon>
    </lineage>
</organism>
<gene>
    <name evidence="6" type="ORF">Voc01_053550</name>
</gene>
<dbReference type="PANTHER" id="PTHR14226">
    <property type="entry name" value="NEUROPATHY TARGET ESTERASE/SWISS CHEESE D.MELANOGASTER"/>
    <property type="match status" value="1"/>
</dbReference>
<evidence type="ECO:0000256" key="1">
    <source>
        <dbReference type="ARBA" id="ARBA00022801"/>
    </source>
</evidence>
<feature type="active site" description="Nucleophile" evidence="4">
    <location>
        <position position="42"/>
    </location>
</feature>